<dbReference type="Gramene" id="CDF33593">
    <property type="protein sequence ID" value="CDF33593"/>
    <property type="gene ID" value="CHC_T00002315001"/>
</dbReference>
<evidence type="ECO:0000256" key="5">
    <source>
        <dbReference type="ARBA" id="ARBA00023242"/>
    </source>
</evidence>
<feature type="region of interest" description="Disordered" evidence="6">
    <location>
        <begin position="295"/>
        <end position="351"/>
    </location>
</feature>
<feature type="region of interest" description="Disordered" evidence="6">
    <location>
        <begin position="1"/>
        <end position="59"/>
    </location>
</feature>
<dbReference type="KEGG" id="ccp:CHC_T00002315001"/>
<sequence>MPNINARAADSKVSAEYRRQQLQAKAIPKREPTASVGGHVRAVTSSAAASSQSAASSARPDITAELNAVMKKTGTSTHARGASRAVPVAGIPQQRMPPGQPAPGQGRPQAAKISQEQVIVGHFCRFAIKTLTKVMEGSPLKQTAEVSLKEHIKKAWAQWVRGHIPRQKLLESVARFVRDSCPQAFGIDLIREFKEWYESEFERQKAQSGRGERKVPQQQFQHVGQQQRRQVVQNKQIPLHIHQMKQQQARSAALQPPGANAKMQYSMPGTVPGRAAVGSKASGKEAQLINPHIVKKEAQLPGKTGGKSISRKTVPSRKTSSPNTPKVGASRAAPGKAPGVRSIGGKSILRPPSTLPAAHVALKGPTATNVPKVSVMGGVAGKAVTGSKGLLANKLPAGLVHKVAPGTKPKGPRKAPVKNAAKTSPLKGAAKSQASKSLSKTISKGSVVRQKPSLPVISGSAGAGSAAVAPGSIKRPFDAGSGSPTGSSMKKPKPTPKASKGPTNRRKAGPFPSSTDPNRPTKPQPARIDTAKGRTGPGTNMGSGGGSALATGKGGSSNSAPGGTGPGTQVRKAKRVDDELNLVNDVVDLDDEVDKLGEDAGVVNTEVIEIIDYDPGMLLSGPALRTKMQVTAKRYALSENISKDAMEIVSLAVQERLRNLLESLKGIARVRIEANKESWNTEYFGQNVHEKLELMREDEERSLTVAAELRVKRKKEQEEREAKKLAGEAEMEEKKIKDASAAAELERKEKIALEKKRKENSSQRDALSGLVAGIDKRRKKPATGKGLAGLAPLLPPITKSGGSRTSGSSLPPIPKLVSSAGGDSMSNKSVGTNGKKIDQLEKLKALCPLVSLGGPRTSSMPGTEPSAKKDVPKPQPKLPLTLRDCIFLMESEQNTRKSSHIYKWYARLNRVRQAVKGK</sequence>
<dbReference type="STRING" id="2769.R7Q6Z9"/>
<feature type="compositionally biased region" description="Basic and acidic residues" evidence="6">
    <location>
        <begin position="715"/>
        <end position="741"/>
    </location>
</feature>
<dbReference type="EMBL" id="HG001650">
    <property type="protein sequence ID" value="CDF33593.1"/>
    <property type="molecule type" value="Genomic_DNA"/>
</dbReference>
<feature type="compositionally biased region" description="Gly residues" evidence="6">
    <location>
        <begin position="535"/>
        <end position="555"/>
    </location>
</feature>
<keyword evidence="5" id="KW-0539">Nucleus</keyword>
<name>R7Q6Z9_CHOCR</name>
<feature type="compositionally biased region" description="Low complexity" evidence="6">
    <location>
        <begin position="455"/>
        <end position="473"/>
    </location>
</feature>
<feature type="region of interest" description="Disordered" evidence="6">
    <location>
        <begin position="714"/>
        <end position="741"/>
    </location>
</feature>
<dbReference type="InterPro" id="IPR045144">
    <property type="entry name" value="TAF4"/>
</dbReference>
<feature type="domain" description="Transcription initiation factor TFIID component TAF4 C-terminal" evidence="7">
    <location>
        <begin position="616"/>
        <end position="903"/>
    </location>
</feature>
<evidence type="ECO:0000313" key="9">
    <source>
        <dbReference type="Proteomes" id="UP000012073"/>
    </source>
</evidence>
<feature type="compositionally biased region" description="Low complexity" evidence="6">
    <location>
        <begin position="45"/>
        <end position="58"/>
    </location>
</feature>
<keyword evidence="3" id="KW-0805">Transcription regulation</keyword>
<proteinExistence type="inferred from homology"/>
<comment type="similarity">
    <text evidence="2">Belongs to the TAF4 family.</text>
</comment>
<feature type="region of interest" description="Disordered" evidence="6">
    <location>
        <begin position="204"/>
        <end position="232"/>
    </location>
</feature>
<dbReference type="GO" id="GO:0006367">
    <property type="term" value="P:transcription initiation at RNA polymerase II promoter"/>
    <property type="evidence" value="ECO:0007669"/>
    <property type="project" value="TreeGrafter"/>
</dbReference>
<feature type="region of interest" description="Disordered" evidence="6">
    <location>
        <begin position="851"/>
        <end position="877"/>
    </location>
</feature>
<dbReference type="CDD" id="cd08045">
    <property type="entry name" value="HFD_TAF4"/>
    <property type="match status" value="1"/>
</dbReference>
<feature type="compositionally biased region" description="Low complexity" evidence="6">
    <location>
        <begin position="800"/>
        <end position="809"/>
    </location>
</feature>
<dbReference type="Gene3D" id="1.10.20.10">
    <property type="entry name" value="Histone, subunit A"/>
    <property type="match status" value="1"/>
</dbReference>
<organism evidence="8 9">
    <name type="scientific">Chondrus crispus</name>
    <name type="common">Carrageen Irish moss</name>
    <name type="synonym">Polymorpha crispa</name>
    <dbReference type="NCBI Taxonomy" id="2769"/>
    <lineage>
        <taxon>Eukaryota</taxon>
        <taxon>Rhodophyta</taxon>
        <taxon>Florideophyceae</taxon>
        <taxon>Rhodymeniophycidae</taxon>
        <taxon>Gigartinales</taxon>
        <taxon>Gigartinaceae</taxon>
        <taxon>Chondrus</taxon>
    </lineage>
</organism>
<dbReference type="InterPro" id="IPR007900">
    <property type="entry name" value="TAF4_C"/>
</dbReference>
<dbReference type="GO" id="GO:0005669">
    <property type="term" value="C:transcription factor TFIID complex"/>
    <property type="evidence" value="ECO:0007669"/>
    <property type="project" value="InterPro"/>
</dbReference>
<reference evidence="9" key="1">
    <citation type="journal article" date="2013" name="Proc. Natl. Acad. Sci. U.S.A.">
        <title>Genome structure and metabolic features in the red seaweed Chondrus crispus shed light on evolution of the Archaeplastida.</title>
        <authorList>
            <person name="Collen J."/>
            <person name="Porcel B."/>
            <person name="Carre W."/>
            <person name="Ball S.G."/>
            <person name="Chaparro C."/>
            <person name="Tonon T."/>
            <person name="Barbeyron T."/>
            <person name="Michel G."/>
            <person name="Noel B."/>
            <person name="Valentin K."/>
            <person name="Elias M."/>
            <person name="Artiguenave F."/>
            <person name="Arun A."/>
            <person name="Aury J.M."/>
            <person name="Barbosa-Neto J.F."/>
            <person name="Bothwell J.H."/>
            <person name="Bouget F.Y."/>
            <person name="Brillet L."/>
            <person name="Cabello-Hurtado F."/>
            <person name="Capella-Gutierrez S."/>
            <person name="Charrier B."/>
            <person name="Cladiere L."/>
            <person name="Cock J.M."/>
            <person name="Coelho S.M."/>
            <person name="Colleoni C."/>
            <person name="Czjzek M."/>
            <person name="Da Silva C."/>
            <person name="Delage L."/>
            <person name="Denoeud F."/>
            <person name="Deschamps P."/>
            <person name="Dittami S.M."/>
            <person name="Gabaldon T."/>
            <person name="Gachon C.M."/>
            <person name="Groisillier A."/>
            <person name="Herve C."/>
            <person name="Jabbari K."/>
            <person name="Katinka M."/>
            <person name="Kloareg B."/>
            <person name="Kowalczyk N."/>
            <person name="Labadie K."/>
            <person name="Leblanc C."/>
            <person name="Lopez P.J."/>
            <person name="McLachlan D.H."/>
            <person name="Meslet-Cladiere L."/>
            <person name="Moustafa A."/>
            <person name="Nehr Z."/>
            <person name="Nyvall Collen P."/>
            <person name="Panaud O."/>
            <person name="Partensky F."/>
            <person name="Poulain J."/>
            <person name="Rensing S.A."/>
            <person name="Rousvoal S."/>
            <person name="Samson G."/>
            <person name="Symeonidi A."/>
            <person name="Weissenbach J."/>
            <person name="Zambounis A."/>
            <person name="Wincker P."/>
            <person name="Boyen C."/>
        </authorList>
    </citation>
    <scope>NUCLEOTIDE SEQUENCE [LARGE SCALE GENOMIC DNA]</scope>
    <source>
        <strain evidence="9">cv. Stackhouse</strain>
    </source>
</reference>
<dbReference type="PANTHER" id="PTHR15138:SF14">
    <property type="entry name" value="TRANSCRIPTION INITIATION FACTOR TFIID SUBUNIT 4"/>
    <property type="match status" value="1"/>
</dbReference>
<evidence type="ECO:0000313" key="8">
    <source>
        <dbReference type="EMBL" id="CDF33593.1"/>
    </source>
</evidence>
<dbReference type="GO" id="GO:0016251">
    <property type="term" value="F:RNA polymerase II general transcription initiation factor activity"/>
    <property type="evidence" value="ECO:0007669"/>
    <property type="project" value="TreeGrafter"/>
</dbReference>
<evidence type="ECO:0000256" key="2">
    <source>
        <dbReference type="ARBA" id="ARBA00006178"/>
    </source>
</evidence>
<dbReference type="GO" id="GO:0003677">
    <property type="term" value="F:DNA binding"/>
    <property type="evidence" value="ECO:0007669"/>
    <property type="project" value="TreeGrafter"/>
</dbReference>
<dbReference type="Proteomes" id="UP000012073">
    <property type="component" value="Unassembled WGS sequence"/>
</dbReference>
<feature type="compositionally biased region" description="Low complexity" evidence="6">
    <location>
        <begin position="216"/>
        <end position="232"/>
    </location>
</feature>
<feature type="compositionally biased region" description="Basic and acidic residues" evidence="6">
    <location>
        <begin position="9"/>
        <end position="19"/>
    </location>
</feature>
<protein>
    <recommendedName>
        <fullName evidence="7">Transcription initiation factor TFIID component TAF4 C-terminal domain-containing protein</fullName>
    </recommendedName>
</protein>
<feature type="region of interest" description="Disordered" evidence="6">
    <location>
        <begin position="401"/>
        <end position="576"/>
    </location>
</feature>
<feature type="compositionally biased region" description="Basic and acidic residues" evidence="6">
    <location>
        <begin position="204"/>
        <end position="215"/>
    </location>
</feature>
<dbReference type="OrthoDB" id="11444at2759"/>
<evidence type="ECO:0000256" key="4">
    <source>
        <dbReference type="ARBA" id="ARBA00023163"/>
    </source>
</evidence>
<dbReference type="InterPro" id="IPR009072">
    <property type="entry name" value="Histone-fold"/>
</dbReference>
<dbReference type="GO" id="GO:0046982">
    <property type="term" value="F:protein heterodimerization activity"/>
    <property type="evidence" value="ECO:0007669"/>
    <property type="project" value="InterPro"/>
</dbReference>
<keyword evidence="9" id="KW-1185">Reference proteome</keyword>
<evidence type="ECO:0000259" key="7">
    <source>
        <dbReference type="Pfam" id="PF05236"/>
    </source>
</evidence>
<gene>
    <name evidence="8" type="ORF">CHC_T00002315001</name>
</gene>
<dbReference type="AlphaFoldDB" id="R7Q6Z9"/>
<evidence type="ECO:0000256" key="1">
    <source>
        <dbReference type="ARBA" id="ARBA00004123"/>
    </source>
</evidence>
<evidence type="ECO:0000256" key="3">
    <source>
        <dbReference type="ARBA" id="ARBA00023015"/>
    </source>
</evidence>
<feature type="region of interest" description="Disordered" evidence="6">
    <location>
        <begin position="770"/>
        <end position="836"/>
    </location>
</feature>
<evidence type="ECO:0000256" key="6">
    <source>
        <dbReference type="SAM" id="MobiDB-lite"/>
    </source>
</evidence>
<keyword evidence="4" id="KW-0804">Transcription</keyword>
<dbReference type="RefSeq" id="XP_005713396.1">
    <property type="nucleotide sequence ID" value="XM_005713339.1"/>
</dbReference>
<feature type="compositionally biased region" description="Low complexity" evidence="6">
    <location>
        <begin position="427"/>
        <end position="440"/>
    </location>
</feature>
<dbReference type="PANTHER" id="PTHR15138">
    <property type="entry name" value="TRANSCRIPTION INITIATION FACTOR TFIID SUBUNIT 4"/>
    <property type="match status" value="1"/>
</dbReference>
<feature type="compositionally biased region" description="Polar residues" evidence="6">
    <location>
        <begin position="311"/>
        <end position="324"/>
    </location>
</feature>
<dbReference type="OMA" id="MESEQNT"/>
<comment type="subcellular location">
    <subcellularLocation>
        <location evidence="1">Nucleus</location>
    </subcellularLocation>
</comment>
<feature type="compositionally biased region" description="Low complexity" evidence="6">
    <location>
        <begin position="783"/>
        <end position="792"/>
    </location>
</feature>
<dbReference type="GeneID" id="17321106"/>
<dbReference type="Pfam" id="PF05236">
    <property type="entry name" value="TAF4"/>
    <property type="match status" value="1"/>
</dbReference>
<accession>R7Q6Z9</accession>